<name>A0ABV2SD23_9GAMM</name>
<proteinExistence type="predicted"/>
<organism evidence="1 2">
    <name type="scientific">Endozoicomonas lisbonensis</name>
    <dbReference type="NCBI Taxonomy" id="3120522"/>
    <lineage>
        <taxon>Bacteria</taxon>
        <taxon>Pseudomonadati</taxon>
        <taxon>Pseudomonadota</taxon>
        <taxon>Gammaproteobacteria</taxon>
        <taxon>Oceanospirillales</taxon>
        <taxon>Endozoicomonadaceae</taxon>
        <taxon>Endozoicomonas</taxon>
    </lineage>
</organism>
<dbReference type="Proteomes" id="UP001549366">
    <property type="component" value="Unassembled WGS sequence"/>
</dbReference>
<comment type="caution">
    <text evidence="1">The sequence shown here is derived from an EMBL/GenBank/DDBJ whole genome shotgun (WGS) entry which is preliminary data.</text>
</comment>
<evidence type="ECO:0000313" key="2">
    <source>
        <dbReference type="Proteomes" id="UP001549366"/>
    </source>
</evidence>
<sequence>MEIGKYYDVCFSTGRYEIEYENKVKCIKKTPKSYRVEREDGSTRLIRQDGIMELKEVSRFSK</sequence>
<protein>
    <submittedName>
        <fullName evidence="1">Uncharacterized protein</fullName>
    </submittedName>
</protein>
<dbReference type="RefSeq" id="WP_354010052.1">
    <property type="nucleotide sequence ID" value="NZ_JBEWTA010000001.1"/>
</dbReference>
<evidence type="ECO:0000313" key="1">
    <source>
        <dbReference type="EMBL" id="MET4755655.1"/>
    </source>
</evidence>
<keyword evidence="2" id="KW-1185">Reference proteome</keyword>
<gene>
    <name evidence="1" type="ORF">V5J35_000847</name>
</gene>
<accession>A0ABV2SD23</accession>
<reference evidence="1 2" key="1">
    <citation type="submission" date="2024-06" db="EMBL/GenBank/DDBJ databases">
        <title>Genomic Encyclopedia of Type Strains, Phase V (KMG-V): Genome sequencing to study the core and pangenomes of soil and plant-associated prokaryotes.</title>
        <authorList>
            <person name="Whitman W."/>
        </authorList>
    </citation>
    <scope>NUCLEOTIDE SEQUENCE [LARGE SCALE GENOMIC DNA]</scope>
    <source>
        <strain evidence="1 2">NE40</strain>
    </source>
</reference>
<dbReference type="EMBL" id="JBEWTB010000002">
    <property type="protein sequence ID" value="MET4755655.1"/>
    <property type="molecule type" value="Genomic_DNA"/>
</dbReference>